<accession>A0A3R7MGK6</accession>
<protein>
    <submittedName>
        <fullName evidence="1">Uncharacterized protein</fullName>
    </submittedName>
</protein>
<organism evidence="1 2">
    <name type="scientific">Penaeus vannamei</name>
    <name type="common">Whiteleg shrimp</name>
    <name type="synonym">Litopenaeus vannamei</name>
    <dbReference type="NCBI Taxonomy" id="6689"/>
    <lineage>
        <taxon>Eukaryota</taxon>
        <taxon>Metazoa</taxon>
        <taxon>Ecdysozoa</taxon>
        <taxon>Arthropoda</taxon>
        <taxon>Crustacea</taxon>
        <taxon>Multicrustacea</taxon>
        <taxon>Malacostraca</taxon>
        <taxon>Eumalacostraca</taxon>
        <taxon>Eucarida</taxon>
        <taxon>Decapoda</taxon>
        <taxon>Dendrobranchiata</taxon>
        <taxon>Penaeoidea</taxon>
        <taxon>Penaeidae</taxon>
        <taxon>Penaeus</taxon>
    </lineage>
</organism>
<evidence type="ECO:0000313" key="1">
    <source>
        <dbReference type="EMBL" id="ROT61273.1"/>
    </source>
</evidence>
<dbReference type="AlphaFoldDB" id="A0A3R7MGK6"/>
<dbReference type="Proteomes" id="UP000283509">
    <property type="component" value="Unassembled WGS sequence"/>
</dbReference>
<name>A0A3R7MGK6_PENVA</name>
<keyword evidence="2" id="KW-1185">Reference proteome</keyword>
<reference evidence="1 2" key="1">
    <citation type="submission" date="2018-04" db="EMBL/GenBank/DDBJ databases">
        <authorList>
            <person name="Zhang X."/>
            <person name="Yuan J."/>
            <person name="Li F."/>
            <person name="Xiang J."/>
        </authorList>
    </citation>
    <scope>NUCLEOTIDE SEQUENCE [LARGE SCALE GENOMIC DNA]</scope>
    <source>
        <tissue evidence="1">Muscle</tissue>
    </source>
</reference>
<evidence type="ECO:0000313" key="2">
    <source>
        <dbReference type="Proteomes" id="UP000283509"/>
    </source>
</evidence>
<proteinExistence type="predicted"/>
<sequence>MLSQSRMIPGQTPLDYYQQVEMAVFQGVRDYPHEIGDAEGLIRRTFKAGLPERLQRQLSLHTFSSARAMAERVQCAWNDWTGLRMSLPLATQVSRHCGGQASQPVASPPRSLPLPTHLLHVPYLLKVFLVSIFIQTTLFLFRLLRQLRQVPQAIPTTLTMRGVSRVLLGNDNFRQCALRSGAPIIGPRHHFLPAEETFHVSPQVVSPKGRPTIQVRVNSKVLTAFVDTGGVNFPIKYTGEDSLGCVSVPSVVEVAKERRATQTLRIAPVHVVQTEFIEPKSGQFVSAAVARGLPESRAILVEGTNPKFIVPRSISAVQGRRTSVWVVNPDAKQRKLTQGTCIGFAEQVGAEQLVDVSAEGNVTGKTQGEGGYSDSSLLNWACRTRFQPRGCRVFTTQVH</sequence>
<gene>
    <name evidence="1" type="ORF">C7M84_020945</name>
</gene>
<dbReference type="EMBL" id="QCYY01004263">
    <property type="protein sequence ID" value="ROT61273.1"/>
    <property type="molecule type" value="Genomic_DNA"/>
</dbReference>
<reference evidence="1 2" key="2">
    <citation type="submission" date="2019-01" db="EMBL/GenBank/DDBJ databases">
        <title>The decoding of complex shrimp genome reveals the adaptation for benthos swimmer, frequently molting mechanism and breeding impact on genome.</title>
        <authorList>
            <person name="Sun Y."/>
            <person name="Gao Y."/>
            <person name="Yu Y."/>
        </authorList>
    </citation>
    <scope>NUCLEOTIDE SEQUENCE [LARGE SCALE GENOMIC DNA]</scope>
    <source>
        <tissue evidence="1">Muscle</tissue>
    </source>
</reference>
<comment type="caution">
    <text evidence="1">The sequence shown here is derived from an EMBL/GenBank/DDBJ whole genome shotgun (WGS) entry which is preliminary data.</text>
</comment>